<gene>
    <name evidence="2" type="ORF">H5V44_09960</name>
</gene>
<dbReference type="InterPro" id="IPR050194">
    <property type="entry name" value="Glycosyltransferase_grp1"/>
</dbReference>
<evidence type="ECO:0000259" key="1">
    <source>
        <dbReference type="Pfam" id="PF00534"/>
    </source>
</evidence>
<keyword evidence="2" id="KW-0808">Transferase</keyword>
<evidence type="ECO:0000313" key="2">
    <source>
        <dbReference type="EMBL" id="MBB6646607.1"/>
    </source>
</evidence>
<dbReference type="PANTHER" id="PTHR45947">
    <property type="entry name" value="SULFOQUINOVOSYL TRANSFERASE SQD2"/>
    <property type="match status" value="1"/>
</dbReference>
<sequence>MASGHRLLIRSHWSLHNQPTGGADLLMHNIATALTNSGWDVDILCPQPNDSEIRNNMGQSDINYHNFKYSEPQSPVRKMVNSVRGWKTYRNVVYNNNYDIILDDISHIPFYPLHFDHPGTAVDATFMHTAFFDSAWEFDTKIGGTVINLIDRSLSYLDSHIICAGPSTANRMEEIGDCTNTYVLRPCIDLEKFEYEFDPDSKNILFLGRLTQRKNAGCLLRAWKHIEDTYDEYTLTIAGTGNRDRQLKQLADNLGLKNVTFTGFVTEERKLELFRNAFVFVLPSLIEGYVTTGIEALASGTPVVGSDTHGINDYIIDGKNGLLFETNKPMQLAGTLRYAIENRGELQSMARTGRRLAESHSFDSFQSQSDLLFSSITNERT</sequence>
<dbReference type="CDD" id="cd03801">
    <property type="entry name" value="GT4_PimA-like"/>
    <property type="match status" value="1"/>
</dbReference>
<feature type="domain" description="Glycosyl transferase family 1" evidence="1">
    <location>
        <begin position="191"/>
        <end position="354"/>
    </location>
</feature>
<dbReference type="PANTHER" id="PTHR45947:SF3">
    <property type="entry name" value="SULFOQUINOVOSYL TRANSFERASE SQD2"/>
    <property type="match status" value="1"/>
</dbReference>
<dbReference type="Proteomes" id="UP000546257">
    <property type="component" value="Unassembled WGS sequence"/>
</dbReference>
<dbReference type="Gene3D" id="3.40.50.2000">
    <property type="entry name" value="Glycogen Phosphorylase B"/>
    <property type="match status" value="2"/>
</dbReference>
<evidence type="ECO:0000313" key="3">
    <source>
        <dbReference type="Proteomes" id="UP000546257"/>
    </source>
</evidence>
<reference evidence="2 3" key="1">
    <citation type="submission" date="2020-08" db="EMBL/GenBank/DDBJ databases">
        <authorList>
            <person name="Seo M.-J."/>
        </authorList>
    </citation>
    <scope>NUCLEOTIDE SEQUENCE [LARGE SCALE GENOMIC DNA]</scope>
    <source>
        <strain evidence="2 3">MBLA0160</strain>
    </source>
</reference>
<proteinExistence type="predicted"/>
<organism evidence="2 3">
    <name type="scientific">Halobellus ruber</name>
    <dbReference type="NCBI Taxonomy" id="2761102"/>
    <lineage>
        <taxon>Archaea</taxon>
        <taxon>Methanobacteriati</taxon>
        <taxon>Methanobacteriota</taxon>
        <taxon>Stenosarchaea group</taxon>
        <taxon>Halobacteria</taxon>
        <taxon>Halobacteriales</taxon>
        <taxon>Haloferacaceae</taxon>
        <taxon>Halobellus</taxon>
    </lineage>
</organism>
<dbReference type="SUPFAM" id="SSF53756">
    <property type="entry name" value="UDP-Glycosyltransferase/glycogen phosphorylase"/>
    <property type="match status" value="1"/>
</dbReference>
<dbReference type="GO" id="GO:0016757">
    <property type="term" value="F:glycosyltransferase activity"/>
    <property type="evidence" value="ECO:0007669"/>
    <property type="project" value="InterPro"/>
</dbReference>
<dbReference type="InterPro" id="IPR001296">
    <property type="entry name" value="Glyco_trans_1"/>
</dbReference>
<dbReference type="AlphaFoldDB" id="A0A7J9SKS2"/>
<dbReference type="Pfam" id="PF00534">
    <property type="entry name" value="Glycos_transf_1"/>
    <property type="match status" value="1"/>
</dbReference>
<keyword evidence="3" id="KW-1185">Reference proteome</keyword>
<accession>A0A7J9SKS2</accession>
<dbReference type="RefSeq" id="WP_185192971.1">
    <property type="nucleotide sequence ID" value="NZ_JACKXD010000003.1"/>
</dbReference>
<protein>
    <submittedName>
        <fullName evidence="2">Glycosyltransferase family 4 protein</fullName>
    </submittedName>
</protein>
<comment type="caution">
    <text evidence="2">The sequence shown here is derived from an EMBL/GenBank/DDBJ whole genome shotgun (WGS) entry which is preliminary data.</text>
</comment>
<dbReference type="EMBL" id="JACKXD010000003">
    <property type="protein sequence ID" value="MBB6646607.1"/>
    <property type="molecule type" value="Genomic_DNA"/>
</dbReference>
<name>A0A7J9SKS2_9EURY</name>